<dbReference type="EMBL" id="FN554974">
    <property type="protein sequence ID" value="CBH17882.1"/>
    <property type="molecule type" value="Genomic_DNA"/>
</dbReference>
<dbReference type="GO" id="GO:0005096">
    <property type="term" value="F:GTPase activator activity"/>
    <property type="evidence" value="ECO:0007669"/>
    <property type="project" value="InterPro"/>
</dbReference>
<feature type="region of interest" description="Disordered" evidence="2">
    <location>
        <begin position="680"/>
        <end position="713"/>
    </location>
</feature>
<protein>
    <recommendedName>
        <fullName evidence="5">Leucine-rich repeat protein (LRRP)</fullName>
    </recommendedName>
</protein>
<feature type="region of interest" description="Disordered" evidence="2">
    <location>
        <begin position="630"/>
        <end position="668"/>
    </location>
</feature>
<feature type="compositionally biased region" description="Basic residues" evidence="2">
    <location>
        <begin position="366"/>
        <end position="378"/>
    </location>
</feature>
<dbReference type="Proteomes" id="UP000002316">
    <property type="component" value="Chromosome 11"/>
</dbReference>
<proteinExistence type="predicted"/>
<dbReference type="InterPro" id="IPR045203">
    <property type="entry name" value="RanGAP1/2"/>
</dbReference>
<evidence type="ECO:0000313" key="4">
    <source>
        <dbReference type="Proteomes" id="UP000002316"/>
    </source>
</evidence>
<dbReference type="Gene3D" id="3.80.10.10">
    <property type="entry name" value="Ribonuclease Inhibitor"/>
    <property type="match status" value="1"/>
</dbReference>
<dbReference type="VEuPathDB" id="TriTrypDB:Tbg972.11.10010"/>
<reference evidence="4" key="1">
    <citation type="journal article" date="2010" name="PLoS Negl. Trop. Dis.">
        <title>The genome sequence of Trypanosoma brucei gambiense, causative agent of chronic human african trypanosomiasis.</title>
        <authorList>
            <person name="Jackson A.P."/>
            <person name="Sanders M."/>
            <person name="Berry A."/>
            <person name="McQuillan J."/>
            <person name="Aslett M.A."/>
            <person name="Quail M.A."/>
            <person name="Chukualim B."/>
            <person name="Capewell P."/>
            <person name="MacLeod A."/>
            <person name="Melville S.E."/>
            <person name="Gibson W."/>
            <person name="Barry J.D."/>
            <person name="Berriman M."/>
            <person name="Hertz-Fowler C."/>
        </authorList>
    </citation>
    <scope>NUCLEOTIDE SEQUENCE [LARGE SCALE GENOMIC DNA]</scope>
    <source>
        <strain evidence="4">MHOM/CI/86/DAL972</strain>
    </source>
</reference>
<accession>D0A881</accession>
<gene>
    <name evidence="3" type="ORF">TbgDal_XI10010</name>
</gene>
<dbReference type="SMART" id="SM00368">
    <property type="entry name" value="LRR_RI"/>
    <property type="match status" value="7"/>
</dbReference>
<dbReference type="AlphaFoldDB" id="D0A881"/>
<feature type="coiled-coil region" evidence="1">
    <location>
        <begin position="487"/>
        <end position="528"/>
    </location>
</feature>
<dbReference type="Pfam" id="PF13516">
    <property type="entry name" value="LRR_6"/>
    <property type="match status" value="3"/>
</dbReference>
<dbReference type="RefSeq" id="XP_011780146.1">
    <property type="nucleotide sequence ID" value="XM_011781844.1"/>
</dbReference>
<feature type="compositionally biased region" description="Polar residues" evidence="2">
    <location>
        <begin position="414"/>
        <end position="426"/>
    </location>
</feature>
<dbReference type="KEGG" id="tbg:TbgDal_XI10010"/>
<dbReference type="PROSITE" id="PS51450">
    <property type="entry name" value="LRR"/>
    <property type="match status" value="1"/>
</dbReference>
<keyword evidence="1" id="KW-0175">Coiled coil</keyword>
<dbReference type="SUPFAM" id="SSF52047">
    <property type="entry name" value="RNI-like"/>
    <property type="match status" value="1"/>
</dbReference>
<dbReference type="InterPro" id="IPR001611">
    <property type="entry name" value="Leu-rich_rpt"/>
</dbReference>
<evidence type="ECO:0000256" key="2">
    <source>
        <dbReference type="SAM" id="MobiDB-lite"/>
    </source>
</evidence>
<feature type="region of interest" description="Disordered" evidence="2">
    <location>
        <begin position="337"/>
        <end position="356"/>
    </location>
</feature>
<feature type="compositionally biased region" description="Low complexity" evidence="2">
    <location>
        <begin position="379"/>
        <end position="390"/>
    </location>
</feature>
<dbReference type="GeneID" id="23866135"/>
<feature type="compositionally biased region" description="Basic and acidic residues" evidence="2">
    <location>
        <begin position="544"/>
        <end position="553"/>
    </location>
</feature>
<feature type="compositionally biased region" description="Polar residues" evidence="2">
    <location>
        <begin position="391"/>
        <end position="400"/>
    </location>
</feature>
<evidence type="ECO:0000313" key="3">
    <source>
        <dbReference type="EMBL" id="CBH17882.1"/>
    </source>
</evidence>
<feature type="compositionally biased region" description="Basic and acidic residues" evidence="2">
    <location>
        <begin position="449"/>
        <end position="459"/>
    </location>
</feature>
<name>D0A881_TRYB9</name>
<organism evidence="3 4">
    <name type="scientific">Trypanosoma brucei gambiense (strain MHOM/CI/86/DAL972)</name>
    <dbReference type="NCBI Taxonomy" id="679716"/>
    <lineage>
        <taxon>Eukaryota</taxon>
        <taxon>Discoba</taxon>
        <taxon>Euglenozoa</taxon>
        <taxon>Kinetoplastea</taxon>
        <taxon>Metakinetoplastina</taxon>
        <taxon>Trypanosomatida</taxon>
        <taxon>Trypanosomatidae</taxon>
        <taxon>Trypanosoma</taxon>
    </lineage>
</organism>
<sequence>MHSKASSVYIEACKRDHAECALEFVYALDNNESEVCLSNRTVHLNDIDVKCIAETLQTTRHTVRALIMEGNAFGLNGLQALLEAIEVNPGIVRELRLGRNKLKDQAAVVIGHVLSRSGCGLRVLDLSENEITKLGVIPIAAALSNGLCDIVELSFHNNKIEADAATYLGQAIRQAGKLKHLHLGYNTIRDEGAVQLAKCIPVTVSLSTLDLTANRIGASGGRELARALMTTTCNIQRLNLRHNLFDSETIEMYGEVIARNTSLIQLFLGFMNPAPESAAVVLSSLRKNRTMLLLDIYGWKLPPDEAWTIINSIQKSNTILMALVTDACQSIAKQIDQGNEERDYQGQYPIYVGPDDRDAYMATKSLRRASRAQSRRQSRSNSRIASSRNATPSALTTPVNRRQHERTSSRKNSENQSRQSASNSQIGREPNSQRDQSYVVPPHTTSTDRSQEKHRDIQKRSSRGLDPSASYDARVNQGTNDASPMSVFELAQSNKALESLVDELRREIARQKENYRALEARVTALEMQGRCPTVPQHRTSGVPSREETVDLRRLGRPPSTTNDDASHPAKSIMSTPCNSERAYDLPSPGDLRRTNTQSDFAPPNRSASAVELYSLRRRRSNALITTGHDLNQSRTSEVESRGAPAEYPQLNSLRGDPSFPPAEPVQLPMENKPLEVVLQTSAKPREETTVYLGPGPCKDKDPPRRKGSVQSIY</sequence>
<feature type="region of interest" description="Disordered" evidence="2">
    <location>
        <begin position="532"/>
        <end position="606"/>
    </location>
</feature>
<dbReference type="PANTHER" id="PTHR46761:SF2">
    <property type="entry name" value="RAN GTPASE-ACTIVATING PROTEIN 1"/>
    <property type="match status" value="1"/>
</dbReference>
<evidence type="ECO:0000256" key="1">
    <source>
        <dbReference type="SAM" id="Coils"/>
    </source>
</evidence>
<evidence type="ECO:0008006" key="5">
    <source>
        <dbReference type="Google" id="ProtNLM"/>
    </source>
</evidence>
<dbReference type="InterPro" id="IPR032675">
    <property type="entry name" value="LRR_dom_sf"/>
</dbReference>
<feature type="region of interest" description="Disordered" evidence="2">
    <location>
        <begin position="366"/>
        <end position="480"/>
    </location>
</feature>
<dbReference type="OrthoDB" id="333024at2759"/>
<dbReference type="PANTHER" id="PTHR46761">
    <property type="entry name" value="RAN GTPASE-ACTIVATING PROTEIN 1"/>
    <property type="match status" value="1"/>
</dbReference>